<dbReference type="EMBL" id="CP000359">
    <property type="protein sequence ID" value="ABF46203.1"/>
    <property type="molecule type" value="Genomic_DNA"/>
</dbReference>
<evidence type="ECO:0000313" key="2">
    <source>
        <dbReference type="Proteomes" id="UP000002431"/>
    </source>
</evidence>
<reference evidence="1" key="1">
    <citation type="submission" date="2006-04" db="EMBL/GenBank/DDBJ databases">
        <title>Complete sequence of chromosome of Deinococcus geothermalis DSM 11300.</title>
        <authorList>
            <consortium name="US DOE Joint Genome Institute"/>
            <person name="Copeland A."/>
            <person name="Lucas S."/>
            <person name="Lapidus A."/>
            <person name="Barry K."/>
            <person name="Detter J.C."/>
            <person name="Glavina del Rio T."/>
            <person name="Hammon N."/>
            <person name="Israni S."/>
            <person name="Dalin E."/>
            <person name="Tice H."/>
            <person name="Pitluck S."/>
            <person name="Brettin T."/>
            <person name="Bruce D."/>
            <person name="Han C."/>
            <person name="Tapia R."/>
            <person name="Saunders E."/>
            <person name="Gilna P."/>
            <person name="Schmutz J."/>
            <person name="Larimer F."/>
            <person name="Land M."/>
            <person name="Hauser L."/>
            <person name="Kyrpides N."/>
            <person name="Kim E."/>
            <person name="Daly M.J."/>
            <person name="Fredrickson J.K."/>
            <person name="Makarova K.S."/>
            <person name="Gaidamakova E.K."/>
            <person name="Zhai M."/>
            <person name="Richardson P."/>
        </authorList>
    </citation>
    <scope>NUCLEOTIDE SEQUENCE</scope>
    <source>
        <strain evidence="1">DSM 11300</strain>
    </source>
</reference>
<dbReference type="HOGENOM" id="CLU_1223101_0_0_0"/>
<dbReference type="KEGG" id="dge:Dgeo_1908"/>
<proteinExistence type="predicted"/>
<evidence type="ECO:0000313" key="1">
    <source>
        <dbReference type="EMBL" id="ABF46203.1"/>
    </source>
</evidence>
<gene>
    <name evidence="1" type="ordered locus">Dgeo_1908</name>
</gene>
<dbReference type="STRING" id="319795.Dgeo_1908"/>
<dbReference type="RefSeq" id="WP_011531030.1">
    <property type="nucleotide sequence ID" value="NC_008025.1"/>
</dbReference>
<organism evidence="1 2">
    <name type="scientific">Deinococcus geothermalis (strain DSM 11300 / CIP 105573 / AG-3a)</name>
    <dbReference type="NCBI Taxonomy" id="319795"/>
    <lineage>
        <taxon>Bacteria</taxon>
        <taxon>Thermotogati</taxon>
        <taxon>Deinococcota</taxon>
        <taxon>Deinococci</taxon>
        <taxon>Deinococcales</taxon>
        <taxon>Deinococcaceae</taxon>
        <taxon>Deinococcus</taxon>
    </lineage>
</organism>
<dbReference type="Proteomes" id="UP000002431">
    <property type="component" value="Chromosome"/>
</dbReference>
<sequence>MPTIPLFPGFTPVRYTEADFRRDVETFGFLAIRRLTERVYQEAPGEVRRIFSELPEVRRMIGQVRHSLMEQEMRALGRRGDISQLSAKDEQLRSRRGCIKPGSYVAIHYGNVLITQSHTDVAEQLPPEALFRKNNARLNQWTLEESIEGSGPQRYIVVTHGPTKENPEELGFIQAGFLHPNGHKYVYQYDLLKLPVSQIIGVIETTDDIEIKLDIIEEAKEEGEEG</sequence>
<name>Q1IX31_DEIGD</name>
<accession>Q1IX31</accession>
<protein>
    <submittedName>
        <fullName evidence="1">Uncharacterized protein</fullName>
    </submittedName>
</protein>
<keyword evidence="2" id="KW-1185">Reference proteome</keyword>
<dbReference type="AlphaFoldDB" id="Q1IX31"/>